<name>A0A965ZL90_9SPHI</name>
<dbReference type="PANTHER" id="PTHR34220:SF7">
    <property type="entry name" value="SENSOR HISTIDINE KINASE YPDA"/>
    <property type="match status" value="1"/>
</dbReference>
<gene>
    <name evidence="2" type="ORF">GSY63_20010</name>
</gene>
<dbReference type="PANTHER" id="PTHR34220">
    <property type="entry name" value="SENSOR HISTIDINE KINASE YPDA"/>
    <property type="match status" value="1"/>
</dbReference>
<evidence type="ECO:0000313" key="3">
    <source>
        <dbReference type="Proteomes" id="UP000638732"/>
    </source>
</evidence>
<dbReference type="GO" id="GO:0000155">
    <property type="term" value="F:phosphorelay sensor kinase activity"/>
    <property type="evidence" value="ECO:0007669"/>
    <property type="project" value="InterPro"/>
</dbReference>
<protein>
    <recommendedName>
        <fullName evidence="1">Signal transduction histidine kinase internal region domain-containing protein</fullName>
    </recommendedName>
</protein>
<dbReference type="AlphaFoldDB" id="A0A965ZL90"/>
<comment type="caution">
    <text evidence="2">The sequence shown here is derived from an EMBL/GenBank/DDBJ whole genome shotgun (WGS) entry which is preliminary data.</text>
</comment>
<accession>A0A965ZL90</accession>
<feature type="domain" description="Signal transduction histidine kinase internal region" evidence="1">
    <location>
        <begin position="24"/>
        <end position="101"/>
    </location>
</feature>
<dbReference type="InterPro" id="IPR050640">
    <property type="entry name" value="Bact_2-comp_sensor_kinase"/>
</dbReference>
<dbReference type="EMBL" id="WWEO01000044">
    <property type="protein sequence ID" value="NCD71661.1"/>
    <property type="molecule type" value="Genomic_DNA"/>
</dbReference>
<dbReference type="Proteomes" id="UP000638732">
    <property type="component" value="Unassembled WGS sequence"/>
</dbReference>
<evidence type="ECO:0000259" key="1">
    <source>
        <dbReference type="Pfam" id="PF06580"/>
    </source>
</evidence>
<dbReference type="InterPro" id="IPR010559">
    <property type="entry name" value="Sig_transdc_His_kin_internal"/>
</dbReference>
<dbReference type="Pfam" id="PF06580">
    <property type="entry name" value="His_kinase"/>
    <property type="match status" value="1"/>
</dbReference>
<reference evidence="2" key="1">
    <citation type="submission" date="2020-01" db="EMBL/GenBank/DDBJ databases">
        <authorList>
            <person name="Seo Y.L."/>
        </authorList>
    </citation>
    <scope>NUCLEOTIDE SEQUENCE</scope>
    <source>
        <strain evidence="2">R11</strain>
    </source>
</reference>
<dbReference type="RefSeq" id="WP_166587603.1">
    <property type="nucleotide sequence ID" value="NZ_WWEO01000044.1"/>
</dbReference>
<evidence type="ECO:0000313" key="2">
    <source>
        <dbReference type="EMBL" id="NCD71661.1"/>
    </source>
</evidence>
<keyword evidence="3" id="KW-1185">Reference proteome</keyword>
<sequence>MSIFDLFKRKPNPEQLRLEKMQTELEFLRSQQNPQFLHATLNHIYKMAYPVSDQVADAIQKLSDLIPYMLADNTTSTVNLQNEVEYLKLYIDLHRLRLGEPFSVDFKTTGDITAVQIAPLILFPFVENALKHGVLNLENRPVRIALQASYNRLTFTVSYKINQTPENEDTIRRRLEFLYPGNYDLMIANNGETYKSTLTIKFTT</sequence>
<dbReference type="GO" id="GO:0016020">
    <property type="term" value="C:membrane"/>
    <property type="evidence" value="ECO:0007669"/>
    <property type="project" value="InterPro"/>
</dbReference>
<organism evidence="2 3">
    <name type="scientific">Mucilaginibacter agri</name>
    <dbReference type="NCBI Taxonomy" id="2695265"/>
    <lineage>
        <taxon>Bacteria</taxon>
        <taxon>Pseudomonadati</taxon>
        <taxon>Bacteroidota</taxon>
        <taxon>Sphingobacteriia</taxon>
        <taxon>Sphingobacteriales</taxon>
        <taxon>Sphingobacteriaceae</taxon>
        <taxon>Mucilaginibacter</taxon>
    </lineage>
</organism>
<proteinExistence type="predicted"/>
<reference evidence="2" key="2">
    <citation type="submission" date="2020-10" db="EMBL/GenBank/DDBJ databases">
        <title>Mucilaginibacter sp. nov., isolated from soil.</title>
        <authorList>
            <person name="Jeon C.O."/>
        </authorList>
    </citation>
    <scope>NUCLEOTIDE SEQUENCE</scope>
    <source>
        <strain evidence="2">R11</strain>
    </source>
</reference>